<dbReference type="Proteomes" id="UP000789570">
    <property type="component" value="Unassembled WGS sequence"/>
</dbReference>
<accession>A0A9N9DQV2</accession>
<evidence type="ECO:0000313" key="2">
    <source>
        <dbReference type="Proteomes" id="UP000789570"/>
    </source>
</evidence>
<sequence>MFPESQMPFEDTLFESETRRLVVRIKIEFFKRSSDAGFPSDICDDIYKKFIDVIRSNTAELKAINALYLSSTKEKYSETCEQLEAKYVVNLHSRLLGEPKRLDKILTKCRVDILDKYDKKASKFPSFITNDYRSVFQYRLLSRDTEFATQYRAYTEQYMDDFRRNVDDLYNQILSDYQIQVNTNLPTFPMSETELEC</sequence>
<dbReference type="AlphaFoldDB" id="A0A9N9DQV2"/>
<feature type="non-terminal residue" evidence="1">
    <location>
        <position position="197"/>
    </location>
</feature>
<evidence type="ECO:0000313" key="1">
    <source>
        <dbReference type="EMBL" id="CAG8645483.1"/>
    </source>
</evidence>
<dbReference type="EMBL" id="CAJVPQ010004138">
    <property type="protein sequence ID" value="CAG8645483.1"/>
    <property type="molecule type" value="Genomic_DNA"/>
</dbReference>
<protein>
    <submittedName>
        <fullName evidence="1">7821_t:CDS:1</fullName>
    </submittedName>
</protein>
<proteinExistence type="predicted"/>
<feature type="non-terminal residue" evidence="1">
    <location>
        <position position="1"/>
    </location>
</feature>
<comment type="caution">
    <text evidence="1">The sequence shown here is derived from an EMBL/GenBank/DDBJ whole genome shotgun (WGS) entry which is preliminary data.</text>
</comment>
<organism evidence="1 2">
    <name type="scientific">Funneliformis caledonium</name>
    <dbReference type="NCBI Taxonomy" id="1117310"/>
    <lineage>
        <taxon>Eukaryota</taxon>
        <taxon>Fungi</taxon>
        <taxon>Fungi incertae sedis</taxon>
        <taxon>Mucoromycota</taxon>
        <taxon>Glomeromycotina</taxon>
        <taxon>Glomeromycetes</taxon>
        <taxon>Glomerales</taxon>
        <taxon>Glomeraceae</taxon>
        <taxon>Funneliformis</taxon>
    </lineage>
</organism>
<reference evidence="1" key="1">
    <citation type="submission" date="2021-06" db="EMBL/GenBank/DDBJ databases">
        <authorList>
            <person name="Kallberg Y."/>
            <person name="Tangrot J."/>
            <person name="Rosling A."/>
        </authorList>
    </citation>
    <scope>NUCLEOTIDE SEQUENCE</scope>
    <source>
        <strain evidence="1">UK204</strain>
    </source>
</reference>
<gene>
    <name evidence="1" type="ORF">FCALED_LOCUS10787</name>
</gene>
<keyword evidence="2" id="KW-1185">Reference proteome</keyword>
<name>A0A9N9DQV2_9GLOM</name>